<keyword evidence="3 5" id="KW-1133">Transmembrane helix</keyword>
<dbReference type="Gene3D" id="1.20.1740.10">
    <property type="entry name" value="Amino acid/polyamine transporter I"/>
    <property type="match status" value="1"/>
</dbReference>
<evidence type="ECO:0000256" key="3">
    <source>
        <dbReference type="ARBA" id="ARBA00022989"/>
    </source>
</evidence>
<dbReference type="InterPro" id="IPR002293">
    <property type="entry name" value="AA/rel_permease1"/>
</dbReference>
<dbReference type="InterPro" id="IPR050598">
    <property type="entry name" value="AminoAcid_Transporter"/>
</dbReference>
<accession>A0ABD1Y333</accession>
<dbReference type="Proteomes" id="UP001605036">
    <property type="component" value="Unassembled WGS sequence"/>
</dbReference>
<dbReference type="PIRSF" id="PIRSF006060">
    <property type="entry name" value="AA_transporter"/>
    <property type="match status" value="1"/>
</dbReference>
<evidence type="ECO:0000256" key="5">
    <source>
        <dbReference type="SAM" id="Phobius"/>
    </source>
</evidence>
<feature type="transmembrane region" description="Helical" evidence="5">
    <location>
        <begin position="197"/>
        <end position="217"/>
    </location>
</feature>
<keyword evidence="4 5" id="KW-0472">Membrane</keyword>
<feature type="transmembrane region" description="Helical" evidence="5">
    <location>
        <begin position="79"/>
        <end position="99"/>
    </location>
</feature>
<dbReference type="PANTHER" id="PTHR11785">
    <property type="entry name" value="AMINO ACID TRANSPORTER"/>
    <property type="match status" value="1"/>
</dbReference>
<feature type="transmembrane region" description="Helical" evidence="5">
    <location>
        <begin position="111"/>
        <end position="134"/>
    </location>
</feature>
<feature type="transmembrane region" description="Helical" evidence="5">
    <location>
        <begin position="171"/>
        <end position="190"/>
    </location>
</feature>
<dbReference type="EMBL" id="JBHFFA010000006">
    <property type="protein sequence ID" value="KAL2621161.1"/>
    <property type="molecule type" value="Genomic_DNA"/>
</dbReference>
<sequence length="495" mass="53034">MADQVSFLTGIAEDVSTEARDAHGNSESDLLLPSSGIKLRRELGLIDTLSFTVGIIIGSGIFTSPGAVLAYAGSVGEGLLSWVAAGVLALLSVLLFAELGASIPVASGSGAYFKIAFGDAWSFAFVWIMFFAIFPGSVNLISVSFAQYLVAAISSIDLEPGELSGDVRVKYIAILCIVILTLCNCAGVRVGAMVQNVLGVCKMALVSLIVILGTIFFCRDSSVLKENFTEPFNGSSLPGFGPSMVAALWAFCGWGDIVFLAEEIKNPEKNIPRASFGAIAIVTFTYLVVNVSYIAVIPYSEVESSLVVAMDTARAVLGPSGGRLTAVLVAVSLLGTVNAVIMCGGRYLYGSAKTGEAHRWLGHVSVRTGAPTIALLAQGAWCVFLLFLFSDFLQILNYFGTASFFIYGLSAVAHIELRRKLPDLHRPYKVPYHPFASVVVVCTCMYMIVSTVVNDPIHSAYAFLFMILAFPIYYLVVKEWNTRANLDKILPLLDP</sequence>
<proteinExistence type="predicted"/>
<dbReference type="AlphaFoldDB" id="A0ABD1Y333"/>
<evidence type="ECO:0000313" key="7">
    <source>
        <dbReference type="Proteomes" id="UP001605036"/>
    </source>
</evidence>
<dbReference type="Pfam" id="PF13520">
    <property type="entry name" value="AA_permease_2"/>
    <property type="match status" value="1"/>
</dbReference>
<feature type="transmembrane region" description="Helical" evidence="5">
    <location>
        <begin position="48"/>
        <end position="73"/>
    </location>
</feature>
<protein>
    <recommendedName>
        <fullName evidence="8">Amino acid transporter</fullName>
    </recommendedName>
</protein>
<keyword evidence="7" id="KW-1185">Reference proteome</keyword>
<reference evidence="6 7" key="1">
    <citation type="submission" date="2024-09" db="EMBL/GenBank/DDBJ databases">
        <title>Chromosome-scale assembly of Riccia fluitans.</title>
        <authorList>
            <person name="Paukszto L."/>
            <person name="Sawicki J."/>
            <person name="Karawczyk K."/>
            <person name="Piernik-Szablinska J."/>
            <person name="Szczecinska M."/>
            <person name="Mazdziarz M."/>
        </authorList>
    </citation>
    <scope>NUCLEOTIDE SEQUENCE [LARGE SCALE GENOMIC DNA]</scope>
    <source>
        <strain evidence="6">Rf_01</strain>
        <tissue evidence="6">Aerial parts of the thallus</tissue>
    </source>
</reference>
<comment type="caution">
    <text evidence="6">The sequence shown here is derived from an EMBL/GenBank/DDBJ whole genome shotgun (WGS) entry which is preliminary data.</text>
</comment>
<feature type="transmembrane region" description="Helical" evidence="5">
    <location>
        <begin position="395"/>
        <end position="415"/>
    </location>
</feature>
<evidence type="ECO:0000256" key="2">
    <source>
        <dbReference type="ARBA" id="ARBA00022692"/>
    </source>
</evidence>
<evidence type="ECO:0000313" key="6">
    <source>
        <dbReference type="EMBL" id="KAL2621161.1"/>
    </source>
</evidence>
<keyword evidence="2 5" id="KW-0812">Transmembrane</keyword>
<dbReference type="PANTHER" id="PTHR11785:SF512">
    <property type="entry name" value="SOBREMESA, ISOFORM B"/>
    <property type="match status" value="1"/>
</dbReference>
<evidence type="ECO:0000256" key="1">
    <source>
        <dbReference type="ARBA" id="ARBA00004141"/>
    </source>
</evidence>
<feature type="transmembrane region" description="Helical" evidence="5">
    <location>
        <begin position="370"/>
        <end position="389"/>
    </location>
</feature>
<evidence type="ECO:0000256" key="4">
    <source>
        <dbReference type="ARBA" id="ARBA00023136"/>
    </source>
</evidence>
<evidence type="ECO:0008006" key="8">
    <source>
        <dbReference type="Google" id="ProtNLM"/>
    </source>
</evidence>
<dbReference type="GO" id="GO:0016020">
    <property type="term" value="C:membrane"/>
    <property type="evidence" value="ECO:0007669"/>
    <property type="project" value="UniProtKB-SubCell"/>
</dbReference>
<organism evidence="6 7">
    <name type="scientific">Riccia fluitans</name>
    <dbReference type="NCBI Taxonomy" id="41844"/>
    <lineage>
        <taxon>Eukaryota</taxon>
        <taxon>Viridiplantae</taxon>
        <taxon>Streptophyta</taxon>
        <taxon>Embryophyta</taxon>
        <taxon>Marchantiophyta</taxon>
        <taxon>Marchantiopsida</taxon>
        <taxon>Marchantiidae</taxon>
        <taxon>Marchantiales</taxon>
        <taxon>Ricciaceae</taxon>
        <taxon>Riccia</taxon>
    </lineage>
</organism>
<gene>
    <name evidence="6" type="ORF">R1flu_001366</name>
</gene>
<comment type="subcellular location">
    <subcellularLocation>
        <location evidence="1">Membrane</location>
        <topology evidence="1">Multi-pass membrane protein</topology>
    </subcellularLocation>
</comment>
<feature type="transmembrane region" description="Helical" evidence="5">
    <location>
        <begin position="237"/>
        <end position="261"/>
    </location>
</feature>
<feature type="transmembrane region" description="Helical" evidence="5">
    <location>
        <begin position="435"/>
        <end position="453"/>
    </location>
</feature>
<feature type="transmembrane region" description="Helical" evidence="5">
    <location>
        <begin position="273"/>
        <end position="296"/>
    </location>
</feature>
<feature type="transmembrane region" description="Helical" evidence="5">
    <location>
        <begin position="326"/>
        <end position="349"/>
    </location>
</feature>
<name>A0ABD1Y333_9MARC</name>
<feature type="transmembrane region" description="Helical" evidence="5">
    <location>
        <begin position="459"/>
        <end position="477"/>
    </location>
</feature>